<gene>
    <name evidence="1" type="ORF">FWK35_00021598</name>
</gene>
<name>A0A6G0YSJ9_APHCR</name>
<evidence type="ECO:0000313" key="2">
    <source>
        <dbReference type="Proteomes" id="UP000478052"/>
    </source>
</evidence>
<proteinExistence type="predicted"/>
<comment type="caution">
    <text evidence="1">The sequence shown here is derived from an EMBL/GenBank/DDBJ whole genome shotgun (WGS) entry which is preliminary data.</text>
</comment>
<feature type="non-terminal residue" evidence="1">
    <location>
        <position position="1"/>
    </location>
</feature>
<accession>A0A6G0YSJ9</accession>
<protein>
    <submittedName>
        <fullName evidence="1">Uncharacterized protein</fullName>
    </submittedName>
</protein>
<dbReference type="OrthoDB" id="330671at2759"/>
<reference evidence="1 2" key="1">
    <citation type="submission" date="2019-08" db="EMBL/GenBank/DDBJ databases">
        <title>Whole genome of Aphis craccivora.</title>
        <authorList>
            <person name="Voronova N.V."/>
            <person name="Shulinski R.S."/>
            <person name="Bandarenka Y.V."/>
            <person name="Zhorov D.G."/>
            <person name="Warner D."/>
        </authorList>
    </citation>
    <scope>NUCLEOTIDE SEQUENCE [LARGE SCALE GENOMIC DNA]</scope>
    <source>
        <strain evidence="1">180601</strain>
        <tissue evidence="1">Whole Body</tissue>
    </source>
</reference>
<organism evidence="1 2">
    <name type="scientific">Aphis craccivora</name>
    <name type="common">Cowpea aphid</name>
    <dbReference type="NCBI Taxonomy" id="307492"/>
    <lineage>
        <taxon>Eukaryota</taxon>
        <taxon>Metazoa</taxon>
        <taxon>Ecdysozoa</taxon>
        <taxon>Arthropoda</taxon>
        <taxon>Hexapoda</taxon>
        <taxon>Insecta</taxon>
        <taxon>Pterygota</taxon>
        <taxon>Neoptera</taxon>
        <taxon>Paraneoptera</taxon>
        <taxon>Hemiptera</taxon>
        <taxon>Sternorrhyncha</taxon>
        <taxon>Aphidomorpha</taxon>
        <taxon>Aphidoidea</taxon>
        <taxon>Aphididae</taxon>
        <taxon>Aphidini</taxon>
        <taxon>Aphis</taxon>
        <taxon>Aphis</taxon>
    </lineage>
</organism>
<dbReference type="PANTHER" id="PTHR21174:SF0">
    <property type="entry name" value="HD PHOSPHOHYDROLASE FAMILY PROTEIN-RELATED"/>
    <property type="match status" value="1"/>
</dbReference>
<dbReference type="AlphaFoldDB" id="A0A6G0YSJ9"/>
<evidence type="ECO:0000313" key="1">
    <source>
        <dbReference type="EMBL" id="KAF0760862.1"/>
    </source>
</evidence>
<dbReference type="PIRSF" id="PIRSF035170">
    <property type="entry name" value="HD_phosphohydro"/>
    <property type="match status" value="1"/>
</dbReference>
<dbReference type="InterPro" id="IPR009218">
    <property type="entry name" value="HD_phosphohydro"/>
</dbReference>
<dbReference type="EMBL" id="VUJU01002557">
    <property type="protein sequence ID" value="KAF0760862.1"/>
    <property type="molecule type" value="Genomic_DNA"/>
</dbReference>
<keyword evidence="2" id="KW-1185">Reference proteome</keyword>
<dbReference type="PANTHER" id="PTHR21174">
    <property type="match status" value="1"/>
</dbReference>
<dbReference type="Proteomes" id="UP000478052">
    <property type="component" value="Unassembled WGS sequence"/>
</dbReference>
<sequence>NFMMLRKYFNGSLSSDVHESVRDVWMRSLLDRYSAPDRRCHGLDDLNDCLQQFETARSLVKNPNAVVLALIFRYFEYDPKLSDCSEDNINHFRKFSEESKLNMDTVLCDNVISLLKVGAINSTEEHKTEGCYGSEDKHYFLDVDMAILGMGPADYEKYTNHVREEYAFLDEETYKELRIKVLESFLQIPNIYATKFFRDKYESVARNNIQREINFLKSVSM</sequence>